<dbReference type="AlphaFoldDB" id="A2GDR8"/>
<dbReference type="GO" id="GO:0004370">
    <property type="term" value="F:glycerol kinase activity"/>
    <property type="evidence" value="ECO:0000318"/>
    <property type="project" value="GO_Central"/>
</dbReference>
<dbReference type="Pfam" id="PF00370">
    <property type="entry name" value="FGGY_N"/>
    <property type="match status" value="1"/>
</dbReference>
<comment type="pathway">
    <text evidence="1">Polyol metabolism; glycerol degradation via glycerol kinase pathway; sn-glycerol 3-phosphate from glycerol: step 1/1.</text>
</comment>
<evidence type="ECO:0000256" key="8">
    <source>
        <dbReference type="ARBA" id="ARBA00022840"/>
    </source>
</evidence>
<dbReference type="EMBL" id="DS115242">
    <property type="protein sequence ID" value="EAX84697.1"/>
    <property type="molecule type" value="Genomic_DNA"/>
</dbReference>
<evidence type="ECO:0000259" key="11">
    <source>
        <dbReference type="Pfam" id="PF00370"/>
    </source>
</evidence>
<dbReference type="Gene3D" id="3.30.420.40">
    <property type="match status" value="2"/>
</dbReference>
<dbReference type="InterPro" id="IPR018483">
    <property type="entry name" value="Carb_kinase_FGGY_CS"/>
</dbReference>
<dbReference type="KEGG" id="tva:4742334"/>
<dbReference type="Pfam" id="PF02782">
    <property type="entry name" value="FGGY_C"/>
    <property type="match status" value="1"/>
</dbReference>
<gene>
    <name evidence="13" type="ORF">TVAG_353000</name>
</gene>
<comment type="similarity">
    <text evidence="2 10">Belongs to the FGGY kinase family.</text>
</comment>
<dbReference type="CDD" id="cd07792">
    <property type="entry name" value="ASKHA_NBD_FGGY_GK1-3-like"/>
    <property type="match status" value="1"/>
</dbReference>
<keyword evidence="7" id="KW-0319">Glycerol metabolism</keyword>
<dbReference type="PANTHER" id="PTHR10196:SF69">
    <property type="entry name" value="GLYCEROL KINASE"/>
    <property type="match status" value="1"/>
</dbReference>
<dbReference type="GO" id="GO:0006641">
    <property type="term" value="P:triglyceride metabolic process"/>
    <property type="evidence" value="ECO:0000318"/>
    <property type="project" value="GO_Central"/>
</dbReference>
<dbReference type="InterPro" id="IPR042018">
    <property type="entry name" value="GK1-3_metazoan-type"/>
</dbReference>
<dbReference type="STRING" id="5722.A2GDR8"/>
<keyword evidence="4 10" id="KW-0808">Transferase</keyword>
<evidence type="ECO:0000256" key="7">
    <source>
        <dbReference type="ARBA" id="ARBA00022798"/>
    </source>
</evidence>
<dbReference type="PROSITE" id="PS00933">
    <property type="entry name" value="FGGY_KINASES_1"/>
    <property type="match status" value="1"/>
</dbReference>
<dbReference type="GO" id="GO:0019563">
    <property type="term" value="P:glycerol catabolic process"/>
    <property type="evidence" value="ECO:0007669"/>
    <property type="project" value="UniProtKB-UniPathway"/>
</dbReference>
<dbReference type="GO" id="GO:0046167">
    <property type="term" value="P:glycerol-3-phosphate biosynthetic process"/>
    <property type="evidence" value="ECO:0000318"/>
    <property type="project" value="GO_Central"/>
</dbReference>
<reference evidence="13" key="2">
    <citation type="journal article" date="2007" name="Science">
        <title>Draft genome sequence of the sexually transmitted pathogen Trichomonas vaginalis.</title>
        <authorList>
            <person name="Carlton J.M."/>
            <person name="Hirt R.P."/>
            <person name="Silva J.C."/>
            <person name="Delcher A.L."/>
            <person name="Schatz M."/>
            <person name="Zhao Q."/>
            <person name="Wortman J.R."/>
            <person name="Bidwell S.L."/>
            <person name="Alsmark U.C.M."/>
            <person name="Besteiro S."/>
            <person name="Sicheritz-Ponten T."/>
            <person name="Noel C.J."/>
            <person name="Dacks J.B."/>
            <person name="Foster P.G."/>
            <person name="Simillion C."/>
            <person name="Van de Peer Y."/>
            <person name="Miranda-Saavedra D."/>
            <person name="Barton G.J."/>
            <person name="Westrop G.D."/>
            <person name="Mueller S."/>
            <person name="Dessi D."/>
            <person name="Fiori P.L."/>
            <person name="Ren Q."/>
            <person name="Paulsen I."/>
            <person name="Zhang H."/>
            <person name="Bastida-Corcuera F.D."/>
            <person name="Simoes-Barbosa A."/>
            <person name="Brown M.T."/>
            <person name="Hayes R.D."/>
            <person name="Mukherjee M."/>
            <person name="Okumura C.Y."/>
            <person name="Schneider R."/>
            <person name="Smith A.J."/>
            <person name="Vanacova S."/>
            <person name="Villalvazo M."/>
            <person name="Haas B.J."/>
            <person name="Pertea M."/>
            <person name="Feldblyum T.V."/>
            <person name="Utterback T.R."/>
            <person name="Shu C.L."/>
            <person name="Osoegawa K."/>
            <person name="de Jong P.J."/>
            <person name="Hrdy I."/>
            <person name="Horvathova L."/>
            <person name="Zubacova Z."/>
            <person name="Dolezal P."/>
            <person name="Malik S.B."/>
            <person name="Logsdon J.M. Jr."/>
            <person name="Henze K."/>
            <person name="Gupta A."/>
            <person name="Wang C.C."/>
            <person name="Dunne R.L."/>
            <person name="Upcroft J.A."/>
            <person name="Upcroft P."/>
            <person name="White O."/>
            <person name="Salzberg S.L."/>
            <person name="Tang P."/>
            <person name="Chiu C.-H."/>
            <person name="Lee Y.-S."/>
            <person name="Embley T.M."/>
            <person name="Coombs G.H."/>
            <person name="Mottram J.C."/>
            <person name="Tachezy J."/>
            <person name="Fraser-Liggett C.M."/>
            <person name="Johnson P.J."/>
        </authorList>
    </citation>
    <scope>NUCLEOTIDE SEQUENCE [LARGE SCALE GENOMIC DNA]</scope>
    <source>
        <strain evidence="13">G3</strain>
    </source>
</reference>
<dbReference type="InParanoid" id="A2GDR8"/>
<dbReference type="Proteomes" id="UP000001542">
    <property type="component" value="Unassembled WGS sequence"/>
</dbReference>
<evidence type="ECO:0000259" key="12">
    <source>
        <dbReference type="Pfam" id="PF02782"/>
    </source>
</evidence>
<dbReference type="NCBIfam" id="TIGR01311">
    <property type="entry name" value="glycerol_kin"/>
    <property type="match status" value="1"/>
</dbReference>
<evidence type="ECO:0000256" key="3">
    <source>
        <dbReference type="ARBA" id="ARBA00012099"/>
    </source>
</evidence>
<dbReference type="InterPro" id="IPR000577">
    <property type="entry name" value="Carb_kinase_FGGY"/>
</dbReference>
<dbReference type="VEuPathDB" id="TrichDB:TVAG_353000"/>
<evidence type="ECO:0000256" key="2">
    <source>
        <dbReference type="ARBA" id="ARBA00009156"/>
    </source>
</evidence>
<dbReference type="PIRSF" id="PIRSF000538">
    <property type="entry name" value="GlpK"/>
    <property type="match status" value="1"/>
</dbReference>
<dbReference type="InterPro" id="IPR005999">
    <property type="entry name" value="Glycerol_kin"/>
</dbReference>
<proteinExistence type="inferred from homology"/>
<evidence type="ECO:0000256" key="9">
    <source>
        <dbReference type="ARBA" id="ARBA00043149"/>
    </source>
</evidence>
<accession>A2GDR8</accession>
<feature type="domain" description="Carbohydrate kinase FGGY N-terminal" evidence="11">
    <location>
        <begin position="4"/>
        <end position="254"/>
    </location>
</feature>
<keyword evidence="6 10" id="KW-0418">Kinase</keyword>
<dbReference type="SMR" id="A2GDR8"/>
<organism evidence="13 14">
    <name type="scientific">Trichomonas vaginalis (strain ATCC PRA-98 / G3)</name>
    <dbReference type="NCBI Taxonomy" id="412133"/>
    <lineage>
        <taxon>Eukaryota</taxon>
        <taxon>Metamonada</taxon>
        <taxon>Parabasalia</taxon>
        <taxon>Trichomonadida</taxon>
        <taxon>Trichomonadidae</taxon>
        <taxon>Trichomonas</taxon>
    </lineage>
</organism>
<dbReference type="InterPro" id="IPR043129">
    <property type="entry name" value="ATPase_NBD"/>
</dbReference>
<protein>
    <recommendedName>
        <fullName evidence="3">glycerol kinase</fullName>
        <ecNumber evidence="3">2.7.1.30</ecNumber>
    </recommendedName>
    <alternativeName>
        <fullName evidence="9">ATP:glycerol 3-phosphotransferase</fullName>
    </alternativeName>
</protein>
<evidence type="ECO:0000256" key="1">
    <source>
        <dbReference type="ARBA" id="ARBA00005190"/>
    </source>
</evidence>
<reference evidence="13" key="1">
    <citation type="submission" date="2006-10" db="EMBL/GenBank/DDBJ databases">
        <authorList>
            <person name="Amadeo P."/>
            <person name="Zhao Q."/>
            <person name="Wortman J."/>
            <person name="Fraser-Liggett C."/>
            <person name="Carlton J."/>
        </authorList>
    </citation>
    <scope>NUCLEOTIDE SEQUENCE</scope>
    <source>
        <strain evidence="13">G3</strain>
    </source>
</reference>
<evidence type="ECO:0000256" key="6">
    <source>
        <dbReference type="ARBA" id="ARBA00022777"/>
    </source>
</evidence>
<dbReference type="eggNOG" id="KOG2517">
    <property type="taxonomic scope" value="Eukaryota"/>
</dbReference>
<feature type="domain" description="Carbohydrate kinase FGGY C-terminal" evidence="12">
    <location>
        <begin position="263"/>
        <end position="447"/>
    </location>
</feature>
<dbReference type="UniPathway" id="UPA00618">
    <property type="reaction ID" value="UER00672"/>
</dbReference>
<dbReference type="NCBIfam" id="NF000756">
    <property type="entry name" value="PRK00047.1"/>
    <property type="match status" value="1"/>
</dbReference>
<dbReference type="RefSeq" id="XP_001297627.1">
    <property type="nucleotide sequence ID" value="XM_001297626.1"/>
</dbReference>
<evidence type="ECO:0000313" key="14">
    <source>
        <dbReference type="Proteomes" id="UP000001542"/>
    </source>
</evidence>
<name>A2GDR8_TRIV3</name>
<dbReference type="OMA" id="FMLMNIG"/>
<sequence length="501" mass="54514">MSLIGSVDQGTSSTRFTVYAPSGEVITGHQTPVSRTTPKPGWVEQDPLEIINSVRVCLNAVATKLESMDRSPKDVIAIGITNQRETLVIWEKFTGRPLYNAIVWCDARNADVVDELAKKYGGTNAFAEKTGLPLSTYFTATKLLWLRKNVPEVQKALDEKTCLIGTIDTWITWCLTGGHTHVTDVTNASRTMLLDIQKLEWDNEMLKVFGIPRQVLPKVVSSAEVYGCVTDEYGAFEGCAISGMLGDQQASLVGTKCMRKGTAKITYGTGCFLLCNTGETPEFSKSGLITTVGYKLGRRSPVCYALEGSVATCGMAVQWLNDILGKSETISELASSVEDSGGVYFVPAFSGLLCPYWKPDARGTFMGITGYTQRGHFARAVLEGIAFQASDVLACIDIPLNEVRVDGGLSRSDLLLQFQADLLNIDVLRGANVEATSKGAAIAAAYGIGMAGAGIITGDEECKTFSPMVSDRKRSFKLKMWKKAIQRSMDWLEQEEEDESD</sequence>
<dbReference type="EC" id="2.7.1.30" evidence="3"/>
<evidence type="ECO:0000313" key="13">
    <source>
        <dbReference type="EMBL" id="EAX84697.1"/>
    </source>
</evidence>
<dbReference type="PANTHER" id="PTHR10196">
    <property type="entry name" value="SUGAR KINASE"/>
    <property type="match status" value="1"/>
</dbReference>
<dbReference type="VEuPathDB" id="TrichDB:TVAGG3_1021210"/>
<keyword evidence="5" id="KW-0547">Nucleotide-binding</keyword>
<dbReference type="GO" id="GO:0005739">
    <property type="term" value="C:mitochondrion"/>
    <property type="evidence" value="ECO:0000318"/>
    <property type="project" value="GO_Central"/>
</dbReference>
<dbReference type="GO" id="GO:0005524">
    <property type="term" value="F:ATP binding"/>
    <property type="evidence" value="ECO:0007669"/>
    <property type="project" value="UniProtKB-KW"/>
</dbReference>
<dbReference type="OrthoDB" id="5422795at2759"/>
<dbReference type="SUPFAM" id="SSF53067">
    <property type="entry name" value="Actin-like ATPase domain"/>
    <property type="match status" value="2"/>
</dbReference>
<keyword evidence="8" id="KW-0067">ATP-binding</keyword>
<dbReference type="GO" id="GO:0006071">
    <property type="term" value="P:glycerol metabolic process"/>
    <property type="evidence" value="ECO:0000318"/>
    <property type="project" value="GO_Central"/>
</dbReference>
<evidence type="ECO:0000256" key="4">
    <source>
        <dbReference type="ARBA" id="ARBA00022679"/>
    </source>
</evidence>
<dbReference type="InterPro" id="IPR018484">
    <property type="entry name" value="FGGY_N"/>
</dbReference>
<evidence type="ECO:0000256" key="5">
    <source>
        <dbReference type="ARBA" id="ARBA00022741"/>
    </source>
</evidence>
<dbReference type="InterPro" id="IPR018485">
    <property type="entry name" value="FGGY_C"/>
</dbReference>
<evidence type="ECO:0000256" key="10">
    <source>
        <dbReference type="RuleBase" id="RU003733"/>
    </source>
</evidence>
<dbReference type="FunFam" id="3.30.420.40:FF:000086">
    <property type="entry name" value="Glycerol kinase"/>
    <property type="match status" value="1"/>
</dbReference>
<keyword evidence="14" id="KW-1185">Reference proteome</keyword>
<dbReference type="PROSITE" id="PS00445">
    <property type="entry name" value="FGGY_KINASES_2"/>
    <property type="match status" value="1"/>
</dbReference>